<feature type="domain" description="ABC transporter" evidence="4">
    <location>
        <begin position="8"/>
        <end position="241"/>
    </location>
</feature>
<sequence length="241" mass="26039">MTSSAPVLETENLVKVYGKGASRFDALKGLTFEIAHGESVAIVGKSGSGKSTLMHLLALLDQPTSGVVALEGDPVTDLKPKQVSALRNDTFGFIFQQFFLNANQTVLENVTLPLKIAGVGKSERNRRGMEVLEQLEMDSKAKNKATDLSGGQKQRVCIARALINEPSVLFADEPTGNLDSTTSEIVEDILFGLHRDHGITVVVVTHDDDLAARCQRRLIMQDGEIVRQEHGVLSTGQEATA</sequence>
<dbReference type="InterPro" id="IPR003593">
    <property type="entry name" value="AAA+_ATPase"/>
</dbReference>
<dbReference type="CDD" id="cd03255">
    <property type="entry name" value="ABC_MJ0796_LolCDE_FtsE"/>
    <property type="match status" value="1"/>
</dbReference>
<keyword evidence="2" id="KW-0547">Nucleotide-binding</keyword>
<dbReference type="SMART" id="SM00382">
    <property type="entry name" value="AAA"/>
    <property type="match status" value="1"/>
</dbReference>
<dbReference type="EMBL" id="JAGINX010000001">
    <property type="protein sequence ID" value="MBP2317454.1"/>
    <property type="molecule type" value="Genomic_DNA"/>
</dbReference>
<dbReference type="Pfam" id="PF00005">
    <property type="entry name" value="ABC_tran"/>
    <property type="match status" value="1"/>
</dbReference>
<name>A0ABS4T0B8_9MICC</name>
<keyword evidence="6" id="KW-1185">Reference proteome</keyword>
<evidence type="ECO:0000313" key="5">
    <source>
        <dbReference type="EMBL" id="MBP2317454.1"/>
    </source>
</evidence>
<comment type="caution">
    <text evidence="5">The sequence shown here is derived from an EMBL/GenBank/DDBJ whole genome shotgun (WGS) entry which is preliminary data.</text>
</comment>
<gene>
    <name evidence="5" type="ORF">JOF45_000473</name>
</gene>
<dbReference type="GO" id="GO:0005524">
    <property type="term" value="F:ATP binding"/>
    <property type="evidence" value="ECO:0007669"/>
    <property type="project" value="UniProtKB-KW"/>
</dbReference>
<evidence type="ECO:0000259" key="4">
    <source>
        <dbReference type="PROSITE" id="PS50893"/>
    </source>
</evidence>
<evidence type="ECO:0000256" key="2">
    <source>
        <dbReference type="ARBA" id="ARBA00022741"/>
    </source>
</evidence>
<organism evidence="5 6">
    <name type="scientific">Nesterenkonia lacusekhoensis</name>
    <dbReference type="NCBI Taxonomy" id="150832"/>
    <lineage>
        <taxon>Bacteria</taxon>
        <taxon>Bacillati</taxon>
        <taxon>Actinomycetota</taxon>
        <taxon>Actinomycetes</taxon>
        <taxon>Micrococcales</taxon>
        <taxon>Micrococcaceae</taxon>
        <taxon>Nesterenkonia</taxon>
    </lineage>
</organism>
<dbReference type="Gene3D" id="3.40.50.300">
    <property type="entry name" value="P-loop containing nucleotide triphosphate hydrolases"/>
    <property type="match status" value="1"/>
</dbReference>
<protein>
    <submittedName>
        <fullName evidence="5">ABC transport system ATP-binding protein</fullName>
    </submittedName>
</protein>
<dbReference type="RefSeq" id="WP_210047631.1">
    <property type="nucleotide sequence ID" value="NZ_JAGINX010000001.1"/>
</dbReference>
<dbReference type="InterPro" id="IPR015854">
    <property type="entry name" value="ABC_transpr_LolD-like"/>
</dbReference>
<keyword evidence="1" id="KW-0813">Transport</keyword>
<dbReference type="PROSITE" id="PS50893">
    <property type="entry name" value="ABC_TRANSPORTER_2"/>
    <property type="match status" value="1"/>
</dbReference>
<keyword evidence="3 5" id="KW-0067">ATP-binding</keyword>
<accession>A0ABS4T0B8</accession>
<dbReference type="PANTHER" id="PTHR24220:SF86">
    <property type="entry name" value="ABC TRANSPORTER ABCH.1"/>
    <property type="match status" value="1"/>
</dbReference>
<dbReference type="SUPFAM" id="SSF52540">
    <property type="entry name" value="P-loop containing nucleoside triphosphate hydrolases"/>
    <property type="match status" value="1"/>
</dbReference>
<dbReference type="InterPro" id="IPR017871">
    <property type="entry name" value="ABC_transporter-like_CS"/>
</dbReference>
<dbReference type="Proteomes" id="UP001519331">
    <property type="component" value="Unassembled WGS sequence"/>
</dbReference>
<proteinExistence type="predicted"/>
<evidence type="ECO:0000256" key="1">
    <source>
        <dbReference type="ARBA" id="ARBA00022448"/>
    </source>
</evidence>
<dbReference type="InterPro" id="IPR017911">
    <property type="entry name" value="MacB-like_ATP-bd"/>
</dbReference>
<dbReference type="InterPro" id="IPR003439">
    <property type="entry name" value="ABC_transporter-like_ATP-bd"/>
</dbReference>
<reference evidence="5 6" key="1">
    <citation type="submission" date="2021-03" db="EMBL/GenBank/DDBJ databases">
        <title>Sequencing the genomes of 1000 actinobacteria strains.</title>
        <authorList>
            <person name="Klenk H.-P."/>
        </authorList>
    </citation>
    <scope>NUCLEOTIDE SEQUENCE [LARGE SCALE GENOMIC DNA]</scope>
    <source>
        <strain evidence="5 6">DSM 12544</strain>
    </source>
</reference>
<dbReference type="PANTHER" id="PTHR24220">
    <property type="entry name" value="IMPORT ATP-BINDING PROTEIN"/>
    <property type="match status" value="1"/>
</dbReference>
<dbReference type="InterPro" id="IPR027417">
    <property type="entry name" value="P-loop_NTPase"/>
</dbReference>
<evidence type="ECO:0000313" key="6">
    <source>
        <dbReference type="Proteomes" id="UP001519331"/>
    </source>
</evidence>
<dbReference type="PROSITE" id="PS00211">
    <property type="entry name" value="ABC_TRANSPORTER_1"/>
    <property type="match status" value="1"/>
</dbReference>
<evidence type="ECO:0000256" key="3">
    <source>
        <dbReference type="ARBA" id="ARBA00022840"/>
    </source>
</evidence>